<feature type="region of interest" description="Disordered" evidence="2">
    <location>
        <begin position="201"/>
        <end position="224"/>
    </location>
</feature>
<dbReference type="PANTHER" id="PTHR11232:SF17">
    <property type="entry name" value="CAPON-LIKE PROTEIN"/>
    <property type="match status" value="1"/>
</dbReference>
<keyword evidence="1" id="KW-0175">Coiled coil</keyword>
<reference evidence="4" key="1">
    <citation type="submission" date="2021-02" db="EMBL/GenBank/DDBJ databases">
        <authorList>
            <person name="Nowell W R."/>
        </authorList>
    </citation>
    <scope>NUCLEOTIDE SEQUENCE</scope>
</reference>
<feature type="region of interest" description="Disordered" evidence="2">
    <location>
        <begin position="393"/>
        <end position="423"/>
    </location>
</feature>
<evidence type="ECO:0000259" key="3">
    <source>
        <dbReference type="PROSITE" id="PS01179"/>
    </source>
</evidence>
<feature type="compositionally biased region" description="Low complexity" evidence="2">
    <location>
        <begin position="585"/>
        <end position="596"/>
    </location>
</feature>
<evidence type="ECO:0000313" key="4">
    <source>
        <dbReference type="EMBL" id="CAF0887024.1"/>
    </source>
</evidence>
<name>A0A813YP71_9BILA</name>
<feature type="compositionally biased region" description="Polar residues" evidence="2">
    <location>
        <begin position="412"/>
        <end position="423"/>
    </location>
</feature>
<feature type="compositionally biased region" description="Polar residues" evidence="2">
    <location>
        <begin position="542"/>
        <end position="551"/>
    </location>
</feature>
<feature type="domain" description="PID" evidence="3">
    <location>
        <begin position="31"/>
        <end position="166"/>
    </location>
</feature>
<dbReference type="OrthoDB" id="10030336at2759"/>
<dbReference type="PANTHER" id="PTHR11232">
    <property type="entry name" value="PHOSPHOTYROSINE INTERACTION DOMAIN-CONTAINING FAMILY MEMBER"/>
    <property type="match status" value="1"/>
</dbReference>
<dbReference type="PROSITE" id="PS01179">
    <property type="entry name" value="PID"/>
    <property type="match status" value="1"/>
</dbReference>
<evidence type="ECO:0000313" key="6">
    <source>
        <dbReference type="Proteomes" id="UP000663829"/>
    </source>
</evidence>
<organism evidence="4 6">
    <name type="scientific">Didymodactylos carnosus</name>
    <dbReference type="NCBI Taxonomy" id="1234261"/>
    <lineage>
        <taxon>Eukaryota</taxon>
        <taxon>Metazoa</taxon>
        <taxon>Spiralia</taxon>
        <taxon>Gnathifera</taxon>
        <taxon>Rotifera</taxon>
        <taxon>Eurotatoria</taxon>
        <taxon>Bdelloidea</taxon>
        <taxon>Philodinida</taxon>
        <taxon>Philodinidae</taxon>
        <taxon>Didymodactylos</taxon>
    </lineage>
</organism>
<proteinExistence type="predicted"/>
<dbReference type="SUPFAM" id="SSF50729">
    <property type="entry name" value="PH domain-like"/>
    <property type="match status" value="1"/>
</dbReference>
<sequence>MPSKTKDYDPMSEDGYDSKIPLHNDEAFQHGIQFDAKFIGSLDVPKPSSRVEIVAAMRRIRYEFKAKSVKKRKVNLTVSVEGIKVSLWKKKRKSSLFDESKLMIMHYPIYRVFYVSHDSQDLKIFSFIARDSINNAFRCNVFKAYKKNQAMRIVRTIGQAFEVCHKLAIQQKQTTNNNSNNNDNNNSNGATTQKQFVSNRTSLCDNNNNNNNNNNDNDGMFCGKSSKLERENLAPNMDPMEKAERYLQSVHIPSIDANTPIFSQPSNVSLKHHIQYLNEQLDHMHNERELTLTQAKLVKEQLMIEQTARIDAQNKSSQLLTQNRALLAHIQQLIVYTHELEVKLGYTTNNDLFDSLKLSKSDLMPPLVSAKHQRPTDLLIPLFSTLKASPLSIPSVQQQSDSPDSGHKEMSSESISETTATFNCRTETLDTTATSSSWIHQQENNNQHNNTKTFSVHSPQSPNNSNDSSKPQMSDEKRMSFEQHHPLTQSYSSTTASSSSSRSSSKKHFYRTNNTHNNNNNNTNNNNNEQHYFEPTPEIIPDNNSLKTDNSSHTHHYIYDYVSDRTNSEDYSQQKHLINSRHNSKSSSSCSSCSCSPTKSQVPIFVPIPTTITNSCYTNTCFTNSPLRSKQILTTPTTNGFKDFDPLK</sequence>
<dbReference type="InterPro" id="IPR051133">
    <property type="entry name" value="Adapter_Engulfment-Domain"/>
</dbReference>
<dbReference type="EMBL" id="CAJNOQ010001329">
    <property type="protein sequence ID" value="CAF0887024.1"/>
    <property type="molecule type" value="Genomic_DNA"/>
</dbReference>
<dbReference type="FunFam" id="2.30.29.30:FF:000124">
    <property type="entry name" value="carboxyl-terminal PDZ ligand of neuronal nitric oxide synthase protein-like"/>
    <property type="match status" value="1"/>
</dbReference>
<dbReference type="AlphaFoldDB" id="A0A813YP71"/>
<feature type="compositionally biased region" description="Low complexity" evidence="2">
    <location>
        <begin position="393"/>
        <end position="403"/>
    </location>
</feature>
<feature type="region of interest" description="Disordered" evidence="2">
    <location>
        <begin position="447"/>
        <end position="551"/>
    </location>
</feature>
<gene>
    <name evidence="4" type="ORF">GPM918_LOCUS7916</name>
    <name evidence="5" type="ORF">SRO942_LOCUS7916</name>
</gene>
<feature type="compositionally biased region" description="Low complexity" evidence="2">
    <location>
        <begin position="512"/>
        <end position="528"/>
    </location>
</feature>
<feature type="region of interest" description="Disordered" evidence="2">
    <location>
        <begin position="173"/>
        <end position="192"/>
    </location>
</feature>
<dbReference type="Gene3D" id="2.30.29.30">
    <property type="entry name" value="Pleckstrin-homology domain (PH domain)/Phosphotyrosine-binding domain (PTB)"/>
    <property type="match status" value="1"/>
</dbReference>
<dbReference type="Proteomes" id="UP000681722">
    <property type="component" value="Unassembled WGS sequence"/>
</dbReference>
<evidence type="ECO:0000256" key="1">
    <source>
        <dbReference type="ARBA" id="ARBA00023054"/>
    </source>
</evidence>
<evidence type="ECO:0000256" key="2">
    <source>
        <dbReference type="SAM" id="MobiDB-lite"/>
    </source>
</evidence>
<accession>A0A813YP71</accession>
<dbReference type="CDD" id="cd01270">
    <property type="entry name" value="PTB_CAPON-like"/>
    <property type="match status" value="1"/>
</dbReference>
<feature type="compositionally biased region" description="Low complexity" evidence="2">
    <location>
        <begin position="205"/>
        <end position="218"/>
    </location>
</feature>
<protein>
    <recommendedName>
        <fullName evidence="3">PID domain-containing protein</fullName>
    </recommendedName>
</protein>
<feature type="compositionally biased region" description="Low complexity" evidence="2">
    <location>
        <begin position="458"/>
        <end position="471"/>
    </location>
</feature>
<feature type="compositionally biased region" description="Low complexity" evidence="2">
    <location>
        <begin position="488"/>
        <end position="503"/>
    </location>
</feature>
<comment type="caution">
    <text evidence="4">The sequence shown here is derived from an EMBL/GenBank/DDBJ whole genome shotgun (WGS) entry which is preliminary data.</text>
</comment>
<keyword evidence="6" id="KW-1185">Reference proteome</keyword>
<dbReference type="Pfam" id="PF00640">
    <property type="entry name" value="PID"/>
    <property type="match status" value="1"/>
</dbReference>
<feature type="compositionally biased region" description="Basic and acidic residues" evidence="2">
    <location>
        <begin position="473"/>
        <end position="485"/>
    </location>
</feature>
<dbReference type="GO" id="GO:0050998">
    <property type="term" value="F:nitric-oxide synthase binding"/>
    <property type="evidence" value="ECO:0007669"/>
    <property type="project" value="TreeGrafter"/>
</dbReference>
<dbReference type="InterPro" id="IPR006020">
    <property type="entry name" value="PTB/PI_dom"/>
</dbReference>
<evidence type="ECO:0000313" key="5">
    <source>
        <dbReference type="EMBL" id="CAF3672067.1"/>
    </source>
</evidence>
<dbReference type="Proteomes" id="UP000663829">
    <property type="component" value="Unassembled WGS sequence"/>
</dbReference>
<dbReference type="EMBL" id="CAJOBC010001329">
    <property type="protein sequence ID" value="CAF3672067.1"/>
    <property type="molecule type" value="Genomic_DNA"/>
</dbReference>
<feature type="compositionally biased region" description="Low complexity" evidence="2">
    <location>
        <begin position="176"/>
        <end position="188"/>
    </location>
</feature>
<dbReference type="InterPro" id="IPR011993">
    <property type="entry name" value="PH-like_dom_sf"/>
</dbReference>
<dbReference type="SMART" id="SM00462">
    <property type="entry name" value="PTB"/>
    <property type="match status" value="1"/>
</dbReference>
<feature type="region of interest" description="Disordered" evidence="2">
    <location>
        <begin position="579"/>
        <end position="598"/>
    </location>
</feature>